<dbReference type="Pfam" id="PF02348">
    <property type="entry name" value="CTP_transf_3"/>
    <property type="match status" value="1"/>
</dbReference>
<dbReference type="EMBL" id="UINC01183430">
    <property type="protein sequence ID" value="SVD94197.1"/>
    <property type="molecule type" value="Genomic_DNA"/>
</dbReference>
<dbReference type="GO" id="GO:0008781">
    <property type="term" value="F:N-acylneuraminate cytidylyltransferase activity"/>
    <property type="evidence" value="ECO:0007669"/>
    <property type="project" value="TreeGrafter"/>
</dbReference>
<dbReference type="AlphaFoldDB" id="A0A382ZFA9"/>
<name>A0A382ZFA9_9ZZZZ</name>
<proteinExistence type="predicted"/>
<protein>
    <recommendedName>
        <fullName evidence="2">Acylneuraminate cytidylyltransferase</fullName>
    </recommendedName>
</protein>
<evidence type="ECO:0000313" key="1">
    <source>
        <dbReference type="EMBL" id="SVD94197.1"/>
    </source>
</evidence>
<organism evidence="1">
    <name type="scientific">marine metagenome</name>
    <dbReference type="NCBI Taxonomy" id="408172"/>
    <lineage>
        <taxon>unclassified sequences</taxon>
        <taxon>metagenomes</taxon>
        <taxon>ecological metagenomes</taxon>
    </lineage>
</organism>
<accession>A0A382ZFA9</accession>
<dbReference type="InterPro" id="IPR029044">
    <property type="entry name" value="Nucleotide-diphossugar_trans"/>
</dbReference>
<evidence type="ECO:0008006" key="2">
    <source>
        <dbReference type="Google" id="ProtNLM"/>
    </source>
</evidence>
<dbReference type="InterPro" id="IPR003329">
    <property type="entry name" value="Cytidylyl_trans"/>
</dbReference>
<dbReference type="SUPFAM" id="SSF53448">
    <property type="entry name" value="Nucleotide-diphospho-sugar transferases"/>
    <property type="match status" value="1"/>
</dbReference>
<gene>
    <name evidence="1" type="ORF">METZ01_LOCUS447051</name>
</gene>
<dbReference type="InterPro" id="IPR050793">
    <property type="entry name" value="CMP-NeuNAc_synthase"/>
</dbReference>
<dbReference type="CDD" id="cd02513">
    <property type="entry name" value="CMP-NeuAc_Synthase"/>
    <property type="match status" value="1"/>
</dbReference>
<sequence>MKPICIIAARGGSKGVPGKNMRIVNSKPLVAHTIHKAIKSKFFSHVIVSTENKKIAAISKKYGAEVPFIRPKKYATDTATAGDVLNHAIKKLYSLGYNFETVVNLDCTVPFLRIKDIKGTVELLKKEKCHFVVGAYRQHLNPYYNIVELNSEGFVKLVKPVKKFFRTRQESPKVYKLNGLLTFNA</sequence>
<dbReference type="PANTHER" id="PTHR21485:SF6">
    <property type="entry name" value="N-ACYLNEURAMINATE CYTIDYLYLTRANSFERASE-RELATED"/>
    <property type="match status" value="1"/>
</dbReference>
<dbReference type="PANTHER" id="PTHR21485">
    <property type="entry name" value="HAD SUPERFAMILY MEMBERS CMAS AND KDSC"/>
    <property type="match status" value="1"/>
</dbReference>
<feature type="non-terminal residue" evidence="1">
    <location>
        <position position="185"/>
    </location>
</feature>
<reference evidence="1" key="1">
    <citation type="submission" date="2018-05" db="EMBL/GenBank/DDBJ databases">
        <authorList>
            <person name="Lanie J.A."/>
            <person name="Ng W.-L."/>
            <person name="Kazmierczak K.M."/>
            <person name="Andrzejewski T.M."/>
            <person name="Davidsen T.M."/>
            <person name="Wayne K.J."/>
            <person name="Tettelin H."/>
            <person name="Glass J.I."/>
            <person name="Rusch D."/>
            <person name="Podicherti R."/>
            <person name="Tsui H.-C.T."/>
            <person name="Winkler M.E."/>
        </authorList>
    </citation>
    <scope>NUCLEOTIDE SEQUENCE</scope>
</reference>
<dbReference type="Gene3D" id="3.90.550.10">
    <property type="entry name" value="Spore Coat Polysaccharide Biosynthesis Protein SpsA, Chain A"/>
    <property type="match status" value="1"/>
</dbReference>